<proteinExistence type="predicted"/>
<feature type="region of interest" description="Disordered" evidence="1">
    <location>
        <begin position="1"/>
        <end position="49"/>
    </location>
</feature>
<dbReference type="Proteomes" id="UP000005741">
    <property type="component" value="Chromosome"/>
</dbReference>
<feature type="region of interest" description="Disordered" evidence="1">
    <location>
        <begin position="106"/>
        <end position="134"/>
    </location>
</feature>
<gene>
    <name evidence="3" type="ORF">Metlim_0884</name>
</gene>
<keyword evidence="2" id="KW-0472">Membrane</keyword>
<dbReference type="RefSeq" id="WP_004076732.1">
    <property type="nucleotide sequence ID" value="NZ_CM001436.1"/>
</dbReference>
<accession>H1YXN7</accession>
<keyword evidence="2" id="KW-0812">Transmembrane</keyword>
<evidence type="ECO:0000256" key="1">
    <source>
        <dbReference type="SAM" id="MobiDB-lite"/>
    </source>
</evidence>
<keyword evidence="4" id="KW-1185">Reference proteome</keyword>
<dbReference type="STRING" id="937775.Metlim_0884"/>
<evidence type="ECO:0000313" key="4">
    <source>
        <dbReference type="Proteomes" id="UP000005741"/>
    </source>
</evidence>
<reference evidence="3 4" key="1">
    <citation type="submission" date="2011-10" db="EMBL/GenBank/DDBJ databases">
        <title>The Improved High-Quality Draft genome of Methanoplanus limicola DSM 2279.</title>
        <authorList>
            <consortium name="US DOE Joint Genome Institute (JGI-PGF)"/>
            <person name="Lucas S."/>
            <person name="Copeland A."/>
            <person name="Lapidus A."/>
            <person name="Glavina del Rio T."/>
            <person name="Dalin E."/>
            <person name="Tice H."/>
            <person name="Bruce D."/>
            <person name="Goodwin L."/>
            <person name="Pitluck S."/>
            <person name="Peters L."/>
            <person name="Mikhailova N."/>
            <person name="Lu M."/>
            <person name="Kyrpides N."/>
            <person name="Mavromatis K."/>
            <person name="Ivanova N."/>
            <person name="Markowitz V."/>
            <person name="Cheng J.-F."/>
            <person name="Hugenholtz P."/>
            <person name="Woyke T."/>
            <person name="Wu D."/>
            <person name="Wirth R."/>
            <person name="Brambilla E.-M."/>
            <person name="Klenk H.-P."/>
            <person name="Eisen J.A."/>
        </authorList>
    </citation>
    <scope>NUCLEOTIDE SEQUENCE [LARGE SCALE GENOMIC DNA]</scope>
    <source>
        <strain evidence="3 4">DSM 2279</strain>
    </source>
</reference>
<dbReference type="InParanoid" id="H1YXN7"/>
<evidence type="ECO:0000256" key="2">
    <source>
        <dbReference type="SAM" id="Phobius"/>
    </source>
</evidence>
<name>H1YXN7_9EURY</name>
<keyword evidence="2" id="KW-1133">Transmembrane helix</keyword>
<dbReference type="HOGENOM" id="CLU_989057_0_0_2"/>
<sequence>MKLPDKKSIEGLTKKVGEAVKLPSDEDKGVVPVPENKENMTEEELEKFREDERKRIEKEKNDNDIAEKARKYEAIEAEKKAEEERLLAEKKKEQELARLEAERQAEEAKKEKEREEWAREEEKKKAEEEKKRKEIESEILKKQKEEGRTVSHTGRNILIVVVLIVAVLAAGYISLVTGNDHLEAYGYPLSYSAQYDVRLPDNTNLDFAGVPVTAISSGDSAILMIDNVRRTMALGESATYPAKHITIGMFGMALFDSDYQITATYRGVVTNKDDFLVIAKTSAPVPSWMVGIFKPGSVDITPV</sequence>
<organism evidence="3 4">
    <name type="scientific">Methanoplanus limicola DSM 2279</name>
    <dbReference type="NCBI Taxonomy" id="937775"/>
    <lineage>
        <taxon>Archaea</taxon>
        <taxon>Methanobacteriati</taxon>
        <taxon>Methanobacteriota</taxon>
        <taxon>Stenosarchaea group</taxon>
        <taxon>Methanomicrobia</taxon>
        <taxon>Methanomicrobiales</taxon>
        <taxon>Methanomicrobiaceae</taxon>
        <taxon>Methanoplanus</taxon>
    </lineage>
</organism>
<feature type="transmembrane region" description="Helical" evidence="2">
    <location>
        <begin position="157"/>
        <end position="175"/>
    </location>
</feature>
<protein>
    <submittedName>
        <fullName evidence="3">Uncharacterized protein</fullName>
    </submittedName>
</protein>
<dbReference type="EMBL" id="CM001436">
    <property type="protein sequence ID" value="EHQ35006.1"/>
    <property type="molecule type" value="Genomic_DNA"/>
</dbReference>
<evidence type="ECO:0000313" key="3">
    <source>
        <dbReference type="EMBL" id="EHQ35006.1"/>
    </source>
</evidence>
<dbReference type="AlphaFoldDB" id="H1YXN7"/>